<dbReference type="Gene3D" id="2.30.30.290">
    <property type="entry name" value="YopX-like domains"/>
    <property type="match status" value="1"/>
</dbReference>
<sequence>MTREIKFRGKRVDTGEWVYGFYRQCTIYKNCNKCIDHINHFIDNKYGVSEFVDESTVGQYTGLKDKNGTEIYEGDIATIARKPEEQIKKIKNLWVIQYSGWKFNAQPNRETLKPLGCTYAQVLEVIGNMHDNPELLKEIK</sequence>
<evidence type="ECO:0000313" key="2">
    <source>
        <dbReference type="EMBL" id="KSV17261.1"/>
    </source>
</evidence>
<reference evidence="2 3" key="1">
    <citation type="journal article" date="2015" name="Sci. Rep.">
        <title>A comparative genomics and reductive dehalogenase gene transcription study of two chloroethene-respiring bacteria, Dehalococcoides mccartyi strains MB and 11a.</title>
        <authorList>
            <person name="Low A."/>
            <person name="Shen Z."/>
            <person name="Cheng D."/>
            <person name="Rogers M.J."/>
            <person name="Lee P.K."/>
            <person name="He J."/>
        </authorList>
    </citation>
    <scope>NUCLEOTIDE SEQUENCE [LARGE SCALE GENOMIC DNA]</scope>
    <source>
        <strain evidence="2 3">MB</strain>
    </source>
</reference>
<dbReference type="InterPro" id="IPR010024">
    <property type="entry name" value="CHP16711"/>
</dbReference>
<dbReference type="Pfam" id="PF09643">
    <property type="entry name" value="YopX"/>
    <property type="match status" value="1"/>
</dbReference>
<dbReference type="InterPro" id="IPR023385">
    <property type="entry name" value="YopX-like_C"/>
</dbReference>
<dbReference type="SUPFAM" id="SSF159006">
    <property type="entry name" value="YopX-like"/>
    <property type="match status" value="1"/>
</dbReference>
<dbReference type="OrthoDB" id="1809393at2"/>
<comment type="caution">
    <text evidence="2">The sequence shown here is derived from an EMBL/GenBank/DDBJ whole genome shotgun (WGS) entry which is preliminary data.</text>
</comment>
<dbReference type="EMBL" id="JGYD01000025">
    <property type="protein sequence ID" value="KSV17261.1"/>
    <property type="molecule type" value="Genomic_DNA"/>
</dbReference>
<dbReference type="InterPro" id="IPR019096">
    <property type="entry name" value="YopX_protein"/>
</dbReference>
<dbReference type="PATRIC" id="fig|61435.5.peg.1527"/>
<dbReference type="Proteomes" id="UP000053577">
    <property type="component" value="Unassembled WGS sequence"/>
</dbReference>
<dbReference type="AlphaFoldDB" id="A0A0V8M0F9"/>
<evidence type="ECO:0000313" key="3">
    <source>
        <dbReference type="Proteomes" id="UP000053577"/>
    </source>
</evidence>
<evidence type="ECO:0000259" key="1">
    <source>
        <dbReference type="Pfam" id="PF09643"/>
    </source>
</evidence>
<organism evidence="2 3">
    <name type="scientific">Dehalococcoides mccartyi</name>
    <dbReference type="NCBI Taxonomy" id="61435"/>
    <lineage>
        <taxon>Bacteria</taxon>
        <taxon>Bacillati</taxon>
        <taxon>Chloroflexota</taxon>
        <taxon>Dehalococcoidia</taxon>
        <taxon>Dehalococcoidales</taxon>
        <taxon>Dehalococcoidaceae</taxon>
        <taxon>Dehalococcoides</taxon>
    </lineage>
</organism>
<feature type="domain" description="YopX protein" evidence="1">
    <location>
        <begin position="6"/>
        <end position="137"/>
    </location>
</feature>
<proteinExistence type="predicted"/>
<gene>
    <name evidence="2" type="ORF">DA01_07785</name>
</gene>
<name>A0A0V8M0F9_9CHLR</name>
<dbReference type="NCBIfam" id="TIGR01671">
    <property type="entry name" value="phage_TIGR01671"/>
    <property type="match status" value="1"/>
</dbReference>
<dbReference type="RefSeq" id="WP_058292729.1">
    <property type="nucleotide sequence ID" value="NZ_CP013074.1"/>
</dbReference>
<accession>A0A0V8M0F9</accession>
<protein>
    <recommendedName>
        <fullName evidence="1">YopX protein domain-containing protein</fullName>
    </recommendedName>
</protein>